<evidence type="ECO:0000313" key="2">
    <source>
        <dbReference type="EMBL" id="CAL5136838.1"/>
    </source>
</evidence>
<gene>
    <name evidence="2" type="ORF">CDAUBV1_LOCUS11138</name>
</gene>
<dbReference type="EMBL" id="CAXLJL010000356">
    <property type="protein sequence ID" value="CAL5136838.1"/>
    <property type="molecule type" value="Genomic_DNA"/>
</dbReference>
<feature type="transmembrane region" description="Helical" evidence="1">
    <location>
        <begin position="692"/>
        <end position="717"/>
    </location>
</feature>
<comment type="caution">
    <text evidence="2">The sequence shown here is derived from an EMBL/GenBank/DDBJ whole genome shotgun (WGS) entry which is preliminary data.</text>
</comment>
<accession>A0AAV2THB3</accession>
<keyword evidence="1" id="KW-0472">Membrane</keyword>
<dbReference type="Proteomes" id="UP001497525">
    <property type="component" value="Unassembled WGS sequence"/>
</dbReference>
<protein>
    <submittedName>
        <fullName evidence="2">Uncharacterized protein</fullName>
    </submittedName>
</protein>
<keyword evidence="1" id="KW-1133">Transmembrane helix</keyword>
<evidence type="ECO:0000256" key="1">
    <source>
        <dbReference type="SAM" id="Phobius"/>
    </source>
</evidence>
<keyword evidence="1" id="KW-0812">Transmembrane</keyword>
<name>A0AAV2THB3_CALDB</name>
<organism evidence="2 3">
    <name type="scientific">Calicophoron daubneyi</name>
    <name type="common">Rumen fluke</name>
    <name type="synonym">Paramphistomum daubneyi</name>
    <dbReference type="NCBI Taxonomy" id="300641"/>
    <lineage>
        <taxon>Eukaryota</taxon>
        <taxon>Metazoa</taxon>
        <taxon>Spiralia</taxon>
        <taxon>Lophotrochozoa</taxon>
        <taxon>Platyhelminthes</taxon>
        <taxon>Trematoda</taxon>
        <taxon>Digenea</taxon>
        <taxon>Plagiorchiida</taxon>
        <taxon>Pronocephalata</taxon>
        <taxon>Paramphistomoidea</taxon>
        <taxon>Paramphistomidae</taxon>
        <taxon>Calicophoron</taxon>
    </lineage>
</organism>
<feature type="transmembrane region" description="Helical" evidence="1">
    <location>
        <begin position="152"/>
        <end position="177"/>
    </location>
</feature>
<feature type="transmembrane region" description="Helical" evidence="1">
    <location>
        <begin position="95"/>
        <end position="117"/>
    </location>
</feature>
<proteinExistence type="predicted"/>
<feature type="transmembrane region" description="Helical" evidence="1">
    <location>
        <begin position="387"/>
        <end position="412"/>
    </location>
</feature>
<dbReference type="AlphaFoldDB" id="A0AAV2THB3"/>
<feature type="transmembrane region" description="Helical" evidence="1">
    <location>
        <begin position="334"/>
        <end position="360"/>
    </location>
</feature>
<sequence>MGRLFQRSVLSAYRRVVSSISPSLTGGLLNCVLEPVDLPGSNEKALKIAKFQIPKLQGYIKNLLLRSKLPTPISSTIYPTNGAQELKRSSYRETVLATAVLVVLAIVAFLVSLCFPFSRFRKMEKKLLVKINEGEYKQRSEGRKEIPRLFKIWYLALVITGLVMVVLLALGIVGLAASTDSVEFALRPAVANPNLGDTSILSTIDMISAEMDLFFDEFVKNGRTQTENVLSKINLRQLDVEFDAKSKLKEPNDLLKKLDNTLGSDFMKSFDKLDDLTKEVNRIPQAAVSKLNLGEHLKPLENLWTSADRYKRKVSSLLRVAQTTLKATIPYSHLFFIIFGYGIVLSLLVLLALLLIQYIFCILQGKKMIMSDNPSAKPTTRHPPFKIISALITLLSLYVPAVLLLSAVLFVVTTVIANEGCRYIDDDDALRITDMSVNLALKYRWADIVKTKLSNLPLRQPEFVLRSLTKDCGTLLDLQGAIDTSVIQKSIEKNEDTICDEIIRMNIDKNLPTDLDKLFSSIKNDLNTDYSNLFKEFETLGKDWHQMQVTLDEIKKFANTFLKKESPEDVQTASHHILDSVRKIEENIKKSSQLGKKAKDALNGFEPMKKKWPSIKRVKEVFDQVKSVIGDKKGLREVVKSSVSELRSDVLGLIQKVSEAFSKDVIPCHRLQKITNAAIDALCRDQGILTALGAYFLILGAATFLLIFTILLTRIYFSAHGHLHLWLLL</sequence>
<reference evidence="2" key="1">
    <citation type="submission" date="2024-06" db="EMBL/GenBank/DDBJ databases">
        <authorList>
            <person name="Liu X."/>
            <person name="Lenzi L."/>
            <person name="Haldenby T S."/>
            <person name="Uol C."/>
        </authorList>
    </citation>
    <scope>NUCLEOTIDE SEQUENCE</scope>
</reference>
<evidence type="ECO:0000313" key="3">
    <source>
        <dbReference type="Proteomes" id="UP001497525"/>
    </source>
</evidence>